<evidence type="ECO:0000313" key="3">
    <source>
        <dbReference type="Proteomes" id="UP000242699"/>
    </source>
</evidence>
<organism evidence="2 3">
    <name type="scientific">Sulfobacillus benefaciens</name>
    <dbReference type="NCBI Taxonomy" id="453960"/>
    <lineage>
        <taxon>Bacteria</taxon>
        <taxon>Bacillati</taxon>
        <taxon>Bacillota</taxon>
        <taxon>Clostridia</taxon>
        <taxon>Eubacteriales</taxon>
        <taxon>Clostridiales Family XVII. Incertae Sedis</taxon>
        <taxon>Sulfobacillus</taxon>
    </lineage>
</organism>
<gene>
    <name evidence="2" type="ORF">C7B43_19660</name>
</gene>
<proteinExistence type="predicted"/>
<feature type="domain" description="Tn3 transposase DDE" evidence="1">
    <location>
        <begin position="26"/>
        <end position="97"/>
    </location>
</feature>
<dbReference type="GO" id="GO:0004803">
    <property type="term" value="F:transposase activity"/>
    <property type="evidence" value="ECO:0007669"/>
    <property type="project" value="InterPro"/>
</dbReference>
<dbReference type="Pfam" id="PF01526">
    <property type="entry name" value="DDE_Tnp_Tn3"/>
    <property type="match status" value="1"/>
</dbReference>
<name>A0A2T2WP73_9FIRM</name>
<sequence>MTPSTTTHPGATSLRYSVTDETGDLTARSLGTIDRKQIAWIPRRHITEENLEKALRYVLNIYDKFVHLKHWGTGERATAGGAKWDLLQQNLLSEYHFGTGDRLLPRGEHLHCDI</sequence>
<evidence type="ECO:0000313" key="2">
    <source>
        <dbReference type="EMBL" id="PSR24032.1"/>
    </source>
</evidence>
<dbReference type="GO" id="GO:0006313">
    <property type="term" value="P:DNA transposition"/>
    <property type="evidence" value="ECO:0007669"/>
    <property type="project" value="InterPro"/>
</dbReference>
<protein>
    <recommendedName>
        <fullName evidence="1">Tn3 transposase DDE domain-containing protein</fullName>
    </recommendedName>
</protein>
<reference evidence="2 3" key="1">
    <citation type="journal article" date="2014" name="BMC Genomics">
        <title>Comparison of environmental and isolate Sulfobacillus genomes reveals diverse carbon, sulfur, nitrogen, and hydrogen metabolisms.</title>
        <authorList>
            <person name="Justice N.B."/>
            <person name="Norman A."/>
            <person name="Brown C.T."/>
            <person name="Singh A."/>
            <person name="Thomas B.C."/>
            <person name="Banfield J.F."/>
        </authorList>
    </citation>
    <scope>NUCLEOTIDE SEQUENCE [LARGE SCALE GENOMIC DNA]</scope>
    <source>
        <strain evidence="2">AMDSBA1</strain>
    </source>
</reference>
<comment type="caution">
    <text evidence="2">The sequence shown here is derived from an EMBL/GenBank/DDBJ whole genome shotgun (WGS) entry which is preliminary data.</text>
</comment>
<dbReference type="AlphaFoldDB" id="A0A2T2WP73"/>
<dbReference type="Proteomes" id="UP000242699">
    <property type="component" value="Unassembled WGS sequence"/>
</dbReference>
<accession>A0A2T2WP73</accession>
<dbReference type="InterPro" id="IPR002513">
    <property type="entry name" value="Tn3_Tnp_DDE_dom"/>
</dbReference>
<evidence type="ECO:0000259" key="1">
    <source>
        <dbReference type="Pfam" id="PF01526"/>
    </source>
</evidence>
<dbReference type="EMBL" id="PXYT01000087">
    <property type="protein sequence ID" value="PSR24032.1"/>
    <property type="molecule type" value="Genomic_DNA"/>
</dbReference>